<feature type="signal peptide" evidence="1">
    <location>
        <begin position="1"/>
        <end position="16"/>
    </location>
</feature>
<sequence>MIVHIIFSFWLKVAFCCFSDVMDVRPKRHSNMFIRSKRNFISLVPLLYLLNQIPSLFMNRI</sequence>
<evidence type="ECO:0000256" key="1">
    <source>
        <dbReference type="SAM" id="SignalP"/>
    </source>
</evidence>
<feature type="chain" id="PRO_5015085048" evidence="1">
    <location>
        <begin position="17"/>
        <end position="61"/>
    </location>
</feature>
<reference evidence="2" key="1">
    <citation type="submission" date="2018-02" db="EMBL/GenBank/DDBJ databases">
        <title>Rhizophora mucronata_Transcriptome.</title>
        <authorList>
            <person name="Meera S.P."/>
            <person name="Sreeshan A."/>
            <person name="Augustine A."/>
        </authorList>
    </citation>
    <scope>NUCLEOTIDE SEQUENCE</scope>
    <source>
        <tissue evidence="2">Leaf</tissue>
    </source>
</reference>
<organism evidence="2">
    <name type="scientific">Rhizophora mucronata</name>
    <name type="common">Asiatic mangrove</name>
    <dbReference type="NCBI Taxonomy" id="61149"/>
    <lineage>
        <taxon>Eukaryota</taxon>
        <taxon>Viridiplantae</taxon>
        <taxon>Streptophyta</taxon>
        <taxon>Embryophyta</taxon>
        <taxon>Tracheophyta</taxon>
        <taxon>Spermatophyta</taxon>
        <taxon>Magnoliopsida</taxon>
        <taxon>eudicotyledons</taxon>
        <taxon>Gunneridae</taxon>
        <taxon>Pentapetalae</taxon>
        <taxon>rosids</taxon>
        <taxon>fabids</taxon>
        <taxon>Malpighiales</taxon>
        <taxon>Rhizophoraceae</taxon>
        <taxon>Rhizophora</taxon>
    </lineage>
</organism>
<protein>
    <submittedName>
        <fullName evidence="2">Uncharacterized protein</fullName>
    </submittedName>
</protein>
<proteinExistence type="predicted"/>
<evidence type="ECO:0000313" key="2">
    <source>
        <dbReference type="EMBL" id="MBX11628.1"/>
    </source>
</evidence>
<name>A0A2P2L118_RHIMU</name>
<dbReference type="EMBL" id="GGEC01031144">
    <property type="protein sequence ID" value="MBX11628.1"/>
    <property type="molecule type" value="Transcribed_RNA"/>
</dbReference>
<keyword evidence="1" id="KW-0732">Signal</keyword>
<dbReference type="AlphaFoldDB" id="A0A2P2L118"/>
<dbReference type="EMBL" id="GGEC01031138">
    <property type="protein sequence ID" value="MBX11622.1"/>
    <property type="molecule type" value="Transcribed_RNA"/>
</dbReference>
<accession>A0A2P2L118</accession>